<dbReference type="GO" id="GO:0006576">
    <property type="term" value="P:biogenic amine metabolic process"/>
    <property type="evidence" value="ECO:0007669"/>
    <property type="project" value="InterPro"/>
</dbReference>
<dbReference type="AlphaFoldDB" id="A0A5C0SFI9"/>
<dbReference type="OrthoDB" id="6179at2"/>
<dbReference type="PANTHER" id="PTHR40453">
    <property type="entry name" value="PROTEIN YOEF"/>
    <property type="match status" value="1"/>
</dbReference>
<dbReference type="NCBIfam" id="TIGR02528">
    <property type="entry name" value="EutP"/>
    <property type="match status" value="1"/>
</dbReference>
<dbReference type="PANTHER" id="PTHR40453:SF1">
    <property type="entry name" value="PROTEIN YOEF"/>
    <property type="match status" value="1"/>
</dbReference>
<dbReference type="Pfam" id="PF10662">
    <property type="entry name" value="PduV-EutP"/>
    <property type="match status" value="1"/>
</dbReference>
<dbReference type="PIRSF" id="PIRSF036409">
    <property type="entry name" value="EutP_PduV"/>
    <property type="match status" value="1"/>
</dbReference>
<keyword evidence="3" id="KW-1185">Reference proteome</keyword>
<dbReference type="Gene3D" id="3.40.50.300">
    <property type="entry name" value="P-loop containing nucleotide triphosphate hydrolases"/>
    <property type="match status" value="1"/>
</dbReference>
<dbReference type="InterPro" id="IPR027417">
    <property type="entry name" value="P-loop_NTPase"/>
</dbReference>
<dbReference type="InterPro" id="IPR012381">
    <property type="entry name" value="EutP_PduV"/>
</dbReference>
<dbReference type="KEGG" id="crs:FQB35_10100"/>
<reference evidence="2 3" key="1">
    <citation type="submission" date="2019-07" db="EMBL/GenBank/DDBJ databases">
        <title>Complete genome of Crassaminicella thermophila SY095.</title>
        <authorList>
            <person name="Li X."/>
        </authorList>
    </citation>
    <scope>NUCLEOTIDE SEQUENCE [LARGE SCALE GENOMIC DNA]</scope>
    <source>
        <strain evidence="2 3">SY095</strain>
    </source>
</reference>
<dbReference type="GO" id="GO:0005524">
    <property type="term" value="F:ATP binding"/>
    <property type="evidence" value="ECO:0007669"/>
    <property type="project" value="UniProtKB-UniRule"/>
</dbReference>
<name>A0A5C0SFI9_CRATE</name>
<dbReference type="Proteomes" id="UP000324646">
    <property type="component" value="Chromosome"/>
</dbReference>
<dbReference type="CDD" id="cd00882">
    <property type="entry name" value="Ras_like_GTPase"/>
    <property type="match status" value="1"/>
</dbReference>
<comment type="similarity">
    <text evidence="1">Belongs to the EutP/PduV family.</text>
</comment>
<keyword evidence="1" id="KW-0547">Nucleotide-binding</keyword>
<evidence type="ECO:0000256" key="1">
    <source>
        <dbReference type="PIRNR" id="PIRNR036409"/>
    </source>
</evidence>
<evidence type="ECO:0000313" key="2">
    <source>
        <dbReference type="EMBL" id="QEK12652.1"/>
    </source>
</evidence>
<dbReference type="EMBL" id="CP042243">
    <property type="protein sequence ID" value="QEK12652.1"/>
    <property type="molecule type" value="Genomic_DNA"/>
</dbReference>
<sequence>MMKKIMLMGRTGSGKTTLAQTINQLSKDYKKTQTMEYYNNILDTPGEYIENVRFYNALITASFDCDVIGLVQDCTDDRCIFPPNFAYVFNKPTIGIITKIDMNDKTIDWVQACLYEAGVDKIFCVSAFDGTGIEEIKKFLDNIE</sequence>
<gene>
    <name evidence="2" type="primary">eutP</name>
    <name evidence="2" type="ORF">FQB35_10100</name>
</gene>
<proteinExistence type="inferred from homology"/>
<protein>
    <submittedName>
        <fullName evidence="2">EutP/PduV family microcompartment system protein</fullName>
    </submittedName>
</protein>
<accession>A0A5C0SFI9</accession>
<dbReference type="SUPFAM" id="SSF52540">
    <property type="entry name" value="P-loop containing nucleoside triphosphate hydrolases"/>
    <property type="match status" value="1"/>
</dbReference>
<organism evidence="2 3">
    <name type="scientific">Crassaminicella thermophila</name>
    <dbReference type="NCBI Taxonomy" id="2599308"/>
    <lineage>
        <taxon>Bacteria</taxon>
        <taxon>Bacillati</taxon>
        <taxon>Bacillota</taxon>
        <taxon>Clostridia</taxon>
        <taxon>Eubacteriales</taxon>
        <taxon>Clostridiaceae</taxon>
        <taxon>Crassaminicella</taxon>
    </lineage>
</organism>
<evidence type="ECO:0000313" key="3">
    <source>
        <dbReference type="Proteomes" id="UP000324646"/>
    </source>
</evidence>